<accession>A0ABY3VPS0</accession>
<dbReference type="PROSITE" id="PS50043">
    <property type="entry name" value="HTH_LUXR_2"/>
    <property type="match status" value="1"/>
</dbReference>
<dbReference type="SMART" id="SM00421">
    <property type="entry name" value="HTH_LUXR"/>
    <property type="match status" value="1"/>
</dbReference>
<dbReference type="InterPro" id="IPR041664">
    <property type="entry name" value="AAA_16"/>
</dbReference>
<gene>
    <name evidence="4" type="ORF">MKK62_23080</name>
</gene>
<evidence type="ECO:0000313" key="4">
    <source>
        <dbReference type="EMBL" id="UMB69212.1"/>
    </source>
</evidence>
<sequence>MGGETPERAGDFRAVTEFLERAQAGAAGLVVEGEAGIGKTTLMLGATAEAESRGFRVLSAQGSPAEVTYAYAAVADLLRDVDDGMWSELPALQRYALERARVGEVDGGGPATDERTVAIAVLAVIQRCSTHAPILVSIDDAQWLDASSRAAISFVARRLAGPVGMALSFRTGDPESADDRSWLRFHRPETVTQARIRPLGRRAVHALVTDRLGHALPRPIMTRIYEVSGGNPLFALELAASAADDVTATAIDLPDSLAALVRRRIGHADDDAAAVLLATACSAAPTVETLARATDKSTDDVVEILDAMEHSRTIVVDGQRVRFRHPLFASGVYTDAAPSTRRAMHRKLAALVDRPEVRARHLALAAATGDAAVLAALDAAADATIAQGAPAVAAELLELAMKLGGDDVWRRIRAGELYFRAGSIAAARALLRAALADAPPGALRCMALMWLGGVQAYDDDMAGAVETMTQAIKEVGDNAVLGLLCRLRLALALVMTDRLNDAIRLVEDAVELADQLGVPSLQSQARSIWVAGTFVAGWGVDYEKLKTALEFEDPLSGATTFFRASAVEAMVSGYVGALDRARTQMQAVQKQMLDGGTEVDIIWAAVHLAAIDIWAGRYQDAADAAEEALERAEQMGGRFALVTAWTPRCAVAAYAGREAEARGLCQLAIDTSYEIGAPQMAKEPRSSLAFLEVSLGNYPAALVVLKPDLDAFDGTGGTEIEGGRHLPDAIEALTAVGRADEAEPLVEALERNGIHHDRPWMLAMGARGRGHLFAARGDLGGAQRAVEQAMAQHERLPMPFEKARTQLLLGQVQRRRRRRQEATASLREALGTFERLGTPLWAARAQADLDRLDSPRGDGRGLSAAELRTAKLAAAGRSNKQIAAELFISEKTVEMYLSAAYRKLGVRSRAGLSTALDL</sequence>
<dbReference type="InterPro" id="IPR000792">
    <property type="entry name" value="Tscrpt_reg_LuxR_C"/>
</dbReference>
<name>A0ABY3VPS0_9MYCO</name>
<dbReference type="Pfam" id="PF00196">
    <property type="entry name" value="GerE"/>
    <property type="match status" value="1"/>
</dbReference>
<dbReference type="SUPFAM" id="SSF46894">
    <property type="entry name" value="C-terminal effector domain of the bipartite response regulators"/>
    <property type="match status" value="1"/>
</dbReference>
<dbReference type="Pfam" id="PF13191">
    <property type="entry name" value="AAA_16"/>
    <property type="match status" value="1"/>
</dbReference>
<dbReference type="CDD" id="cd06170">
    <property type="entry name" value="LuxR_C_like"/>
    <property type="match status" value="1"/>
</dbReference>
<organism evidence="4 5">
    <name type="scientific">Mycobacterium paraterrae</name>
    <dbReference type="NCBI Taxonomy" id="577492"/>
    <lineage>
        <taxon>Bacteria</taxon>
        <taxon>Bacillati</taxon>
        <taxon>Actinomycetota</taxon>
        <taxon>Actinomycetes</taxon>
        <taxon>Mycobacteriales</taxon>
        <taxon>Mycobacteriaceae</taxon>
        <taxon>Mycobacterium</taxon>
    </lineage>
</organism>
<dbReference type="Gene3D" id="1.10.10.10">
    <property type="entry name" value="Winged helix-like DNA-binding domain superfamily/Winged helix DNA-binding domain"/>
    <property type="match status" value="1"/>
</dbReference>
<dbReference type="InterPro" id="IPR027417">
    <property type="entry name" value="P-loop_NTPase"/>
</dbReference>
<dbReference type="Gene3D" id="1.25.40.10">
    <property type="entry name" value="Tetratricopeptide repeat domain"/>
    <property type="match status" value="3"/>
</dbReference>
<dbReference type="Proteomes" id="UP001055336">
    <property type="component" value="Chromosome"/>
</dbReference>
<protein>
    <submittedName>
        <fullName evidence="4">LuxR C-terminal-related transcriptional regulator</fullName>
    </submittedName>
</protein>
<evidence type="ECO:0000313" key="5">
    <source>
        <dbReference type="Proteomes" id="UP001055336"/>
    </source>
</evidence>
<dbReference type="PROSITE" id="PS00622">
    <property type="entry name" value="HTH_LUXR_1"/>
    <property type="match status" value="1"/>
</dbReference>
<keyword evidence="5" id="KW-1185">Reference proteome</keyword>
<proteinExistence type="predicted"/>
<dbReference type="PANTHER" id="PTHR16305:SF35">
    <property type="entry name" value="TRANSCRIPTIONAL ACTIVATOR DOMAIN"/>
    <property type="match status" value="1"/>
</dbReference>
<keyword evidence="2" id="KW-0067">ATP-binding</keyword>
<reference evidence="4" key="1">
    <citation type="submission" date="2022-08" db="EMBL/GenBank/DDBJ databases">
        <title>Whole genome sequencing of non-tuberculosis mycobacteria type-strains.</title>
        <authorList>
            <person name="Igarashi Y."/>
            <person name="Osugi A."/>
            <person name="Mitarai S."/>
        </authorList>
    </citation>
    <scope>NUCLEOTIDE SEQUENCE</scope>
    <source>
        <strain evidence="4">DSM 45127</strain>
    </source>
</reference>
<dbReference type="SUPFAM" id="SSF52540">
    <property type="entry name" value="P-loop containing nucleoside triphosphate hydrolases"/>
    <property type="match status" value="1"/>
</dbReference>
<dbReference type="InterPro" id="IPR011990">
    <property type="entry name" value="TPR-like_helical_dom_sf"/>
</dbReference>
<dbReference type="PRINTS" id="PR00038">
    <property type="entry name" value="HTHLUXR"/>
</dbReference>
<evidence type="ECO:0000256" key="2">
    <source>
        <dbReference type="ARBA" id="ARBA00022840"/>
    </source>
</evidence>
<evidence type="ECO:0000259" key="3">
    <source>
        <dbReference type="PROSITE" id="PS50043"/>
    </source>
</evidence>
<dbReference type="RefSeq" id="WP_240260947.1">
    <property type="nucleotide sequence ID" value="NZ_CP092488.2"/>
</dbReference>
<dbReference type="SUPFAM" id="SSF48452">
    <property type="entry name" value="TPR-like"/>
    <property type="match status" value="2"/>
</dbReference>
<keyword evidence="1" id="KW-0547">Nucleotide-binding</keyword>
<dbReference type="EMBL" id="CP092488">
    <property type="protein sequence ID" value="UMB69212.1"/>
    <property type="molecule type" value="Genomic_DNA"/>
</dbReference>
<dbReference type="PANTHER" id="PTHR16305">
    <property type="entry name" value="TESTICULAR SOLUBLE ADENYLYL CYCLASE"/>
    <property type="match status" value="1"/>
</dbReference>
<feature type="domain" description="HTH luxR-type" evidence="3">
    <location>
        <begin position="855"/>
        <end position="918"/>
    </location>
</feature>
<dbReference type="InterPro" id="IPR036388">
    <property type="entry name" value="WH-like_DNA-bd_sf"/>
</dbReference>
<evidence type="ECO:0000256" key="1">
    <source>
        <dbReference type="ARBA" id="ARBA00022741"/>
    </source>
</evidence>
<dbReference type="InterPro" id="IPR016032">
    <property type="entry name" value="Sig_transdc_resp-reg_C-effctor"/>
</dbReference>